<organism evidence="4 5">
    <name type="scientific">Algoriphagus kandeliae</name>
    <dbReference type="NCBI Taxonomy" id="2562278"/>
    <lineage>
        <taxon>Bacteria</taxon>
        <taxon>Pseudomonadati</taxon>
        <taxon>Bacteroidota</taxon>
        <taxon>Cytophagia</taxon>
        <taxon>Cytophagales</taxon>
        <taxon>Cyclobacteriaceae</taxon>
        <taxon>Algoriphagus</taxon>
    </lineage>
</organism>
<sequence>MRSLKGSLLVCFLLLTGTLFAQSANEQQGSLQSGTIDSQFDYLYSISNNYQEYKVVRRSYLDQLKSNVMDSIRTMRGEVLEMKGEVQARQDSIQSIQALLNQTEAEKQEAIEAKDNFSFLGMGIHKAVYSTFMWILVAALAVALAFFSFKYFRSFTKIKRAEKDLMDLQEEFEQHRKNTLERERKLKRELIDAQMGKS</sequence>
<keyword evidence="2" id="KW-1133">Transmembrane helix</keyword>
<feature type="chain" id="PRO_5021317343" description="tRNA (Guanine-N1)-methyltransferase" evidence="3">
    <location>
        <begin position="22"/>
        <end position="198"/>
    </location>
</feature>
<evidence type="ECO:0000256" key="3">
    <source>
        <dbReference type="SAM" id="SignalP"/>
    </source>
</evidence>
<keyword evidence="5" id="KW-1185">Reference proteome</keyword>
<dbReference type="AlphaFoldDB" id="A0A4Y9QST5"/>
<keyword evidence="1" id="KW-0175">Coiled coil</keyword>
<dbReference type="OrthoDB" id="981213at2"/>
<evidence type="ECO:0000256" key="2">
    <source>
        <dbReference type="SAM" id="Phobius"/>
    </source>
</evidence>
<reference evidence="4 5" key="1">
    <citation type="submission" date="2019-03" db="EMBL/GenBank/DDBJ databases">
        <title>Algoriphagus sp. nov, a new strain isolated from root system soil of mangrove plant Kandelia.</title>
        <authorList>
            <person name="Yin Q."/>
            <person name="Wang K."/>
            <person name="Song Z."/>
        </authorList>
    </citation>
    <scope>NUCLEOTIDE SEQUENCE [LARGE SCALE GENOMIC DNA]</scope>
    <source>
        <strain evidence="4 5">XY-J91</strain>
    </source>
</reference>
<keyword evidence="3" id="KW-0732">Signal</keyword>
<gene>
    <name evidence="4" type="ORF">E4S40_04795</name>
</gene>
<proteinExistence type="predicted"/>
<protein>
    <recommendedName>
        <fullName evidence="6">tRNA (Guanine-N1)-methyltransferase</fullName>
    </recommendedName>
</protein>
<dbReference type="EMBL" id="SPSB01000002">
    <property type="protein sequence ID" value="TFV95541.1"/>
    <property type="molecule type" value="Genomic_DNA"/>
</dbReference>
<feature type="signal peptide" evidence="3">
    <location>
        <begin position="1"/>
        <end position="21"/>
    </location>
</feature>
<feature type="transmembrane region" description="Helical" evidence="2">
    <location>
        <begin position="132"/>
        <end position="152"/>
    </location>
</feature>
<dbReference type="RefSeq" id="WP_135071731.1">
    <property type="nucleotide sequence ID" value="NZ_SPSB01000002.1"/>
</dbReference>
<keyword evidence="2" id="KW-0472">Membrane</keyword>
<evidence type="ECO:0000256" key="1">
    <source>
        <dbReference type="SAM" id="Coils"/>
    </source>
</evidence>
<accession>A0A4Y9QST5</accession>
<keyword evidence="2" id="KW-0812">Transmembrane</keyword>
<evidence type="ECO:0000313" key="5">
    <source>
        <dbReference type="Proteomes" id="UP000297647"/>
    </source>
</evidence>
<feature type="coiled-coil region" evidence="1">
    <location>
        <begin position="158"/>
        <end position="189"/>
    </location>
</feature>
<comment type="caution">
    <text evidence="4">The sequence shown here is derived from an EMBL/GenBank/DDBJ whole genome shotgun (WGS) entry which is preliminary data.</text>
</comment>
<evidence type="ECO:0000313" key="4">
    <source>
        <dbReference type="EMBL" id="TFV95541.1"/>
    </source>
</evidence>
<evidence type="ECO:0008006" key="6">
    <source>
        <dbReference type="Google" id="ProtNLM"/>
    </source>
</evidence>
<name>A0A4Y9QST5_9BACT</name>
<dbReference type="Proteomes" id="UP000297647">
    <property type="component" value="Unassembled WGS sequence"/>
</dbReference>